<keyword evidence="3" id="KW-1185">Reference proteome</keyword>
<feature type="transmembrane region" description="Helical" evidence="1">
    <location>
        <begin position="147"/>
        <end position="171"/>
    </location>
</feature>
<keyword evidence="1" id="KW-1133">Transmembrane helix</keyword>
<dbReference type="EMBL" id="RDQH01000335">
    <property type="protein sequence ID" value="RXH89652.1"/>
    <property type="molecule type" value="Genomic_DNA"/>
</dbReference>
<reference evidence="2 3" key="1">
    <citation type="submission" date="2018-10" db="EMBL/GenBank/DDBJ databases">
        <title>A high-quality apple genome assembly.</title>
        <authorList>
            <person name="Hu J."/>
        </authorList>
    </citation>
    <scope>NUCLEOTIDE SEQUENCE [LARGE SCALE GENOMIC DNA]</scope>
    <source>
        <strain evidence="3">cv. HFTH1</strain>
        <tissue evidence="2">Young leaf</tissue>
    </source>
</reference>
<protein>
    <submittedName>
        <fullName evidence="2">Uncharacterized protein</fullName>
    </submittedName>
</protein>
<dbReference type="AlphaFoldDB" id="A0A498J723"/>
<feature type="transmembrane region" description="Helical" evidence="1">
    <location>
        <begin position="280"/>
        <end position="300"/>
    </location>
</feature>
<feature type="transmembrane region" description="Helical" evidence="1">
    <location>
        <begin position="315"/>
        <end position="333"/>
    </location>
</feature>
<sequence length="463" mass="52072">MMKNSNSPSDFSGMAPHDWAVDGLVPLAVSCKVLVLDDPEYVHYNAKTIDLTSSQDKRFMLLKKTNVSNSANQYKCLARSQGREIFSSSCNALPIVTDDIAVTKRILGLPIKHGARVSQKDKFGLTFFFVILLLGWIPGVNAADENALLQGCTCTWICIIIITIALVYFAYKIYSLPPPEPYLFSEKVLVLDDPEYVHYNAENVDLTSSQDKCFTLLKKTSVSNSANQHKCPARLQGREIFSSSCNPLPIVTEDDTVTESSRNLWLPIKHGARVSQKDKLGLTFFFAILLPGWIPVVNAVDESAFQRGTISTCTWFWINIITIASAYCAYKILRRSPPEPYLFSEKVRIWINGEMNVEVYDDEGILVGSWRRALFTANGDAVDITEWVTNLLNFVLEIHVPQEDGRAKDISFNQMDDPEFIGMPKDVYLHNPDTGLLRYIGRSVHQNGAPSERDILRVRTILM</sequence>
<organism evidence="2 3">
    <name type="scientific">Malus domestica</name>
    <name type="common">Apple</name>
    <name type="synonym">Pyrus malus</name>
    <dbReference type="NCBI Taxonomy" id="3750"/>
    <lineage>
        <taxon>Eukaryota</taxon>
        <taxon>Viridiplantae</taxon>
        <taxon>Streptophyta</taxon>
        <taxon>Embryophyta</taxon>
        <taxon>Tracheophyta</taxon>
        <taxon>Spermatophyta</taxon>
        <taxon>Magnoliopsida</taxon>
        <taxon>eudicotyledons</taxon>
        <taxon>Gunneridae</taxon>
        <taxon>Pentapetalae</taxon>
        <taxon>rosids</taxon>
        <taxon>fabids</taxon>
        <taxon>Rosales</taxon>
        <taxon>Rosaceae</taxon>
        <taxon>Amygdaloideae</taxon>
        <taxon>Maleae</taxon>
        <taxon>Malus</taxon>
    </lineage>
</organism>
<gene>
    <name evidence="2" type="ORF">DVH24_032009</name>
</gene>
<feature type="transmembrane region" description="Helical" evidence="1">
    <location>
        <begin position="123"/>
        <end position="141"/>
    </location>
</feature>
<dbReference type="Proteomes" id="UP000290289">
    <property type="component" value="Chromosome 9"/>
</dbReference>
<keyword evidence="1" id="KW-0812">Transmembrane</keyword>
<keyword evidence="1" id="KW-0472">Membrane</keyword>
<evidence type="ECO:0000313" key="2">
    <source>
        <dbReference type="EMBL" id="RXH89652.1"/>
    </source>
</evidence>
<comment type="caution">
    <text evidence="2">The sequence shown here is derived from an EMBL/GenBank/DDBJ whole genome shotgun (WGS) entry which is preliminary data.</text>
</comment>
<proteinExistence type="predicted"/>
<name>A0A498J723_MALDO</name>
<evidence type="ECO:0000313" key="3">
    <source>
        <dbReference type="Proteomes" id="UP000290289"/>
    </source>
</evidence>
<accession>A0A498J723</accession>
<evidence type="ECO:0000256" key="1">
    <source>
        <dbReference type="SAM" id="Phobius"/>
    </source>
</evidence>